<name>A0ABV2J6V4_9FIRM</name>
<dbReference type="InterPro" id="IPR036571">
    <property type="entry name" value="MECDP_synthase_sf"/>
</dbReference>
<dbReference type="SUPFAM" id="SSF69765">
    <property type="entry name" value="IpsF-like"/>
    <property type="match status" value="1"/>
</dbReference>
<evidence type="ECO:0000256" key="1">
    <source>
        <dbReference type="ARBA" id="ARBA00000200"/>
    </source>
</evidence>
<evidence type="ECO:0000313" key="10">
    <source>
        <dbReference type="EMBL" id="MET3616500.1"/>
    </source>
</evidence>
<feature type="binding site" evidence="7">
    <location>
        <position position="10"/>
    </location>
    <ligand>
        <name>a divalent metal cation</name>
        <dbReference type="ChEBI" id="CHEBI:60240"/>
    </ligand>
</feature>
<comment type="cofactor">
    <cofactor evidence="7">
        <name>a divalent metal cation</name>
        <dbReference type="ChEBI" id="CHEBI:60240"/>
    </cofactor>
    <text evidence="7">Binds 1 divalent metal cation per subunit.</text>
</comment>
<dbReference type="Proteomes" id="UP001549162">
    <property type="component" value="Unassembled WGS sequence"/>
</dbReference>
<proteinExistence type="inferred from homology"/>
<evidence type="ECO:0000259" key="9">
    <source>
        <dbReference type="Pfam" id="PF02542"/>
    </source>
</evidence>
<evidence type="ECO:0000256" key="7">
    <source>
        <dbReference type="HAMAP-Rule" id="MF_00107"/>
    </source>
</evidence>
<feature type="binding site" evidence="7">
    <location>
        <position position="139"/>
    </location>
    <ligand>
        <name>4-CDP-2-C-methyl-D-erythritol 2-phosphate</name>
        <dbReference type="ChEBI" id="CHEBI:57919"/>
    </ligand>
</feature>
<accession>A0ABV2J6V4</accession>
<comment type="similarity">
    <text evidence="7 8">Belongs to the IspF family.</text>
</comment>
<evidence type="ECO:0000256" key="8">
    <source>
        <dbReference type="RuleBase" id="RU004395"/>
    </source>
</evidence>
<dbReference type="GO" id="GO:0008685">
    <property type="term" value="F:2-C-methyl-D-erythritol 2,4-cyclodiphosphate synthase activity"/>
    <property type="evidence" value="ECO:0007669"/>
    <property type="project" value="UniProtKB-EC"/>
</dbReference>
<dbReference type="InterPro" id="IPR020555">
    <property type="entry name" value="MECDP_synthase_CS"/>
</dbReference>
<feature type="binding site" evidence="7">
    <location>
        <begin position="8"/>
        <end position="10"/>
    </location>
    <ligand>
        <name>4-CDP-2-C-methyl-D-erythritol 2-phosphate</name>
        <dbReference type="ChEBI" id="CHEBI:57919"/>
    </ligand>
</feature>
<dbReference type="HAMAP" id="MF_00107">
    <property type="entry name" value="IspF"/>
    <property type="match status" value="1"/>
</dbReference>
<sequence>MRIGIGYDVHCLVEGRKLTIGGENIDYEKGLLGHSDADVLIHAIMDSILGALAMKDIGFHFPDTDEAYKDIDSKVLLKKVYNIMDSSGYEVNNIDSVVACEEPKLKDYIDNMRKNISNILETNIENISIKATTTEKLGFVGRKEGISAQAVCILRKKD</sequence>
<reference evidence="10 11" key="1">
    <citation type="submission" date="2024-06" db="EMBL/GenBank/DDBJ databases">
        <title>Genomic Encyclopedia of Type Strains, Phase IV (KMG-IV): sequencing the most valuable type-strain genomes for metagenomic binning, comparative biology and taxonomic classification.</title>
        <authorList>
            <person name="Goeker M."/>
        </authorList>
    </citation>
    <scope>NUCLEOTIDE SEQUENCE [LARGE SCALE GENOMIC DNA]</scope>
    <source>
        <strain evidence="10 11">DSM 21460</strain>
    </source>
</reference>
<dbReference type="EMBL" id="JBEPMA010000001">
    <property type="protein sequence ID" value="MET3616500.1"/>
    <property type="molecule type" value="Genomic_DNA"/>
</dbReference>
<keyword evidence="6 7" id="KW-0456">Lyase</keyword>
<comment type="function">
    <text evidence="7">Involved in the biosynthesis of isopentenyl diphosphate (IPP) and dimethylallyl diphosphate (DMAPP), two major building blocks of isoprenoid compounds. Catalyzes the conversion of 4-diphosphocytidyl-2-C-methyl-D-erythritol 2-phosphate (CDP-ME2P) to 2-C-methyl-D-erythritol 2,4-cyclodiphosphate (ME-CPP) with a corresponding release of cytidine 5-monophosphate (CMP).</text>
</comment>
<dbReference type="CDD" id="cd00554">
    <property type="entry name" value="MECDP_synthase"/>
    <property type="match status" value="1"/>
</dbReference>
<dbReference type="NCBIfam" id="TIGR00151">
    <property type="entry name" value="ispF"/>
    <property type="match status" value="1"/>
</dbReference>
<organism evidence="10 11">
    <name type="scientific">Peptoniphilus olsenii</name>
    <dbReference type="NCBI Taxonomy" id="411570"/>
    <lineage>
        <taxon>Bacteria</taxon>
        <taxon>Bacillati</taxon>
        <taxon>Bacillota</taxon>
        <taxon>Tissierellia</taxon>
        <taxon>Tissierellales</taxon>
        <taxon>Peptoniphilaceae</taxon>
        <taxon>Peptoniphilus</taxon>
    </lineage>
</organism>
<protein>
    <recommendedName>
        <fullName evidence="3 7">2-C-methyl-D-erythritol 2,4-cyclodiphosphate synthase</fullName>
        <shortName evidence="7">MECDP-synthase</shortName>
        <shortName evidence="7">MECPP-synthase</shortName>
        <shortName evidence="7">MECPS</shortName>
        <ecNumber evidence="3 7">4.6.1.12</ecNumber>
    </recommendedName>
</protein>
<dbReference type="Gene3D" id="3.30.1330.50">
    <property type="entry name" value="2-C-methyl-D-erythritol 2,4-cyclodiphosphate synthase"/>
    <property type="match status" value="1"/>
</dbReference>
<feature type="domain" description="2-C-methyl-D-erythritol 2,4-cyclodiphosphate synthase" evidence="9">
    <location>
        <begin position="1"/>
        <end position="154"/>
    </location>
</feature>
<feature type="binding site" evidence="7">
    <location>
        <begin position="34"/>
        <end position="35"/>
    </location>
    <ligand>
        <name>4-CDP-2-C-methyl-D-erythritol 2-phosphate</name>
        <dbReference type="ChEBI" id="CHEBI:57919"/>
    </ligand>
</feature>
<dbReference type="PANTHER" id="PTHR43181:SF1">
    <property type="entry name" value="2-C-METHYL-D-ERYTHRITOL 2,4-CYCLODIPHOSPHATE SYNTHASE, CHLOROPLASTIC"/>
    <property type="match status" value="1"/>
</dbReference>
<comment type="caution">
    <text evidence="10">The sequence shown here is derived from an EMBL/GenBank/DDBJ whole genome shotgun (WGS) entry which is preliminary data.</text>
</comment>
<dbReference type="PROSITE" id="PS01350">
    <property type="entry name" value="ISPF"/>
    <property type="match status" value="1"/>
</dbReference>
<evidence type="ECO:0000256" key="4">
    <source>
        <dbReference type="ARBA" id="ARBA00022723"/>
    </source>
</evidence>
<dbReference type="RefSeq" id="WP_354366508.1">
    <property type="nucleotide sequence ID" value="NZ_JBEPMA010000001.1"/>
</dbReference>
<dbReference type="Pfam" id="PF02542">
    <property type="entry name" value="YgbB"/>
    <property type="match status" value="1"/>
</dbReference>
<dbReference type="EC" id="4.6.1.12" evidence="3 7"/>
<dbReference type="InterPro" id="IPR003526">
    <property type="entry name" value="MECDP_synthase"/>
</dbReference>
<feature type="binding site" evidence="7">
    <location>
        <begin position="56"/>
        <end position="58"/>
    </location>
    <ligand>
        <name>4-CDP-2-C-methyl-D-erythritol 2-phosphate</name>
        <dbReference type="ChEBI" id="CHEBI:57919"/>
    </ligand>
</feature>
<evidence type="ECO:0000256" key="3">
    <source>
        <dbReference type="ARBA" id="ARBA00012579"/>
    </source>
</evidence>
<feature type="binding site" evidence="7">
    <location>
        <begin position="132"/>
        <end position="135"/>
    </location>
    <ligand>
        <name>4-CDP-2-C-methyl-D-erythritol 2-phosphate</name>
        <dbReference type="ChEBI" id="CHEBI:57919"/>
    </ligand>
</feature>
<feature type="site" description="Transition state stabilizer" evidence="7">
    <location>
        <position position="34"/>
    </location>
</feature>
<feature type="binding site" evidence="7">
    <location>
        <position position="42"/>
    </location>
    <ligand>
        <name>a divalent metal cation</name>
        <dbReference type="ChEBI" id="CHEBI:60240"/>
    </ligand>
</feature>
<evidence type="ECO:0000256" key="6">
    <source>
        <dbReference type="ARBA" id="ARBA00023239"/>
    </source>
</evidence>
<comment type="subunit">
    <text evidence="7">Homotrimer.</text>
</comment>
<feature type="binding site" evidence="7">
    <location>
        <position position="142"/>
    </location>
    <ligand>
        <name>4-CDP-2-C-methyl-D-erythritol 2-phosphate</name>
        <dbReference type="ChEBI" id="CHEBI:57919"/>
    </ligand>
</feature>
<comment type="catalytic activity">
    <reaction evidence="1 7 8">
        <text>4-CDP-2-C-methyl-D-erythritol 2-phosphate = 2-C-methyl-D-erythritol 2,4-cyclic diphosphate + CMP</text>
        <dbReference type="Rhea" id="RHEA:23864"/>
        <dbReference type="ChEBI" id="CHEBI:57919"/>
        <dbReference type="ChEBI" id="CHEBI:58483"/>
        <dbReference type="ChEBI" id="CHEBI:60377"/>
        <dbReference type="EC" id="4.6.1.12"/>
    </reaction>
</comment>
<feature type="binding site" evidence="7">
    <location>
        <position position="8"/>
    </location>
    <ligand>
        <name>a divalent metal cation</name>
        <dbReference type="ChEBI" id="CHEBI:60240"/>
    </ligand>
</feature>
<evidence type="ECO:0000256" key="5">
    <source>
        <dbReference type="ARBA" id="ARBA00023229"/>
    </source>
</evidence>
<evidence type="ECO:0000313" key="11">
    <source>
        <dbReference type="Proteomes" id="UP001549162"/>
    </source>
</evidence>
<evidence type="ECO:0000256" key="2">
    <source>
        <dbReference type="ARBA" id="ARBA00004709"/>
    </source>
</evidence>
<comment type="pathway">
    <text evidence="2 7">Isoprenoid biosynthesis; isopentenyl diphosphate biosynthesis via DXP pathway; isopentenyl diphosphate from 1-deoxy-D-xylulose 5-phosphate: step 4/6.</text>
</comment>
<keyword evidence="4 7" id="KW-0479">Metal-binding</keyword>
<feature type="binding site" evidence="7">
    <location>
        <begin position="61"/>
        <end position="65"/>
    </location>
    <ligand>
        <name>4-CDP-2-C-methyl-D-erythritol 2-phosphate</name>
        <dbReference type="ChEBI" id="CHEBI:57919"/>
    </ligand>
</feature>
<feature type="site" description="Transition state stabilizer" evidence="7">
    <location>
        <position position="133"/>
    </location>
</feature>
<keyword evidence="11" id="KW-1185">Reference proteome</keyword>
<gene>
    <name evidence="7" type="primary">ispF</name>
    <name evidence="10" type="ORF">ABID14_000120</name>
</gene>
<dbReference type="PANTHER" id="PTHR43181">
    <property type="entry name" value="2-C-METHYL-D-ERYTHRITOL 2,4-CYCLODIPHOSPHATE SYNTHASE, CHLOROPLASTIC"/>
    <property type="match status" value="1"/>
</dbReference>
<keyword evidence="5 7" id="KW-0414">Isoprene biosynthesis</keyword>
<comment type="caution">
    <text evidence="7">Lacks conserved residue(s) required for the propagation of feature annotation.</text>
</comment>